<dbReference type="SUPFAM" id="SSF51735">
    <property type="entry name" value="NAD(P)-binding Rossmann-fold domains"/>
    <property type="match status" value="1"/>
</dbReference>
<dbReference type="InterPro" id="IPR050463">
    <property type="entry name" value="Gfo/Idh/MocA_oxidrdct_glycsds"/>
</dbReference>
<dbReference type="InterPro" id="IPR036291">
    <property type="entry name" value="NAD(P)-bd_dom_sf"/>
</dbReference>
<protein>
    <submittedName>
        <fullName evidence="3">Putative dehydrogenase</fullName>
    </submittedName>
</protein>
<dbReference type="PANTHER" id="PTHR43818:SF11">
    <property type="entry name" value="BCDNA.GH03377"/>
    <property type="match status" value="1"/>
</dbReference>
<organism evidence="3 4">
    <name type="scientific">Kitasatospora atroaurantiaca</name>
    <dbReference type="NCBI Taxonomy" id="285545"/>
    <lineage>
        <taxon>Bacteria</taxon>
        <taxon>Bacillati</taxon>
        <taxon>Actinomycetota</taxon>
        <taxon>Actinomycetes</taxon>
        <taxon>Kitasatosporales</taxon>
        <taxon>Streptomycetaceae</taxon>
        <taxon>Kitasatospora</taxon>
    </lineage>
</organism>
<name>A0A561EJ53_9ACTN</name>
<dbReference type="Pfam" id="PF01408">
    <property type="entry name" value="GFO_IDH_MocA"/>
    <property type="match status" value="1"/>
</dbReference>
<comment type="caution">
    <text evidence="3">The sequence shown here is derived from an EMBL/GenBank/DDBJ whole genome shotgun (WGS) entry which is preliminary data.</text>
</comment>
<keyword evidence="4" id="KW-1185">Reference proteome</keyword>
<feature type="domain" description="Gfo/Idh/MocA-like oxidoreductase N-terminal" evidence="2">
    <location>
        <begin position="1"/>
        <end position="117"/>
    </location>
</feature>
<proteinExistence type="predicted"/>
<reference evidence="3 4" key="1">
    <citation type="submission" date="2019-06" db="EMBL/GenBank/DDBJ databases">
        <title>Sequencing the genomes of 1000 actinobacteria strains.</title>
        <authorList>
            <person name="Klenk H.-P."/>
        </authorList>
    </citation>
    <scope>NUCLEOTIDE SEQUENCE [LARGE SCALE GENOMIC DNA]</scope>
    <source>
        <strain evidence="3 4">DSM 41649</strain>
    </source>
</reference>
<evidence type="ECO:0000313" key="3">
    <source>
        <dbReference type="EMBL" id="TWE15638.1"/>
    </source>
</evidence>
<dbReference type="OrthoDB" id="3815872at2"/>
<evidence type="ECO:0000259" key="2">
    <source>
        <dbReference type="Pfam" id="PF01408"/>
    </source>
</evidence>
<dbReference type="Gene3D" id="3.40.50.720">
    <property type="entry name" value="NAD(P)-binding Rossmann-like Domain"/>
    <property type="match status" value="1"/>
</dbReference>
<dbReference type="PANTHER" id="PTHR43818">
    <property type="entry name" value="BCDNA.GH03377"/>
    <property type="match status" value="1"/>
</dbReference>
<dbReference type="GO" id="GO:0000166">
    <property type="term" value="F:nucleotide binding"/>
    <property type="evidence" value="ECO:0007669"/>
    <property type="project" value="InterPro"/>
</dbReference>
<dbReference type="EMBL" id="VIVR01000001">
    <property type="protein sequence ID" value="TWE15638.1"/>
    <property type="molecule type" value="Genomic_DNA"/>
</dbReference>
<gene>
    <name evidence="3" type="ORF">FB465_0559</name>
</gene>
<dbReference type="AlphaFoldDB" id="A0A561EJ53"/>
<sequence length="316" mass="33797">MRIGLLGTGFGRAHAAVYAARPDVEKVVVFGRTPAKLAAFREEFGFETTTDLDAVHGDPDLALIDVCLPTPLHAEQAVRALEAGKDVLCELPLAGSMEDARRIVEAQRACGRQVFVDMFARFSPVNEYVLKAIADRTYGPLRTWEIDTRTALLWPGYDLHLASLAMDAMHTDLDLVAIAVGLPASVTALGVEGERRGSAAHVLLDYPGGPIVRCSASALMPGPYGMGGGARLAFADGVLETHFTGGAEGPGRTILVEYTDVGRRTIDLPDRAPYATVIDHVLACLAGNATSRIAPESVLDGLQLTLDVRRRLSPRN</sequence>
<accession>A0A561EJ53</accession>
<dbReference type="InterPro" id="IPR000683">
    <property type="entry name" value="Gfo/Idh/MocA-like_OxRdtase_N"/>
</dbReference>
<dbReference type="RefSeq" id="WP_145787251.1">
    <property type="nucleotide sequence ID" value="NZ_BAAABR010000004.1"/>
</dbReference>
<dbReference type="Gene3D" id="3.30.360.10">
    <property type="entry name" value="Dihydrodipicolinate Reductase, domain 2"/>
    <property type="match status" value="1"/>
</dbReference>
<evidence type="ECO:0000313" key="4">
    <source>
        <dbReference type="Proteomes" id="UP000318416"/>
    </source>
</evidence>
<keyword evidence="1" id="KW-0560">Oxidoreductase</keyword>
<dbReference type="GO" id="GO:0016491">
    <property type="term" value="F:oxidoreductase activity"/>
    <property type="evidence" value="ECO:0007669"/>
    <property type="project" value="UniProtKB-KW"/>
</dbReference>
<dbReference type="Proteomes" id="UP000318416">
    <property type="component" value="Unassembled WGS sequence"/>
</dbReference>
<evidence type="ECO:0000256" key="1">
    <source>
        <dbReference type="ARBA" id="ARBA00023002"/>
    </source>
</evidence>